<accession>A0A1G8N034</accession>
<proteinExistence type="predicted"/>
<name>A0A1G8N034_9RHOB</name>
<keyword evidence="2" id="KW-1185">Reference proteome</keyword>
<dbReference type="STRING" id="555512.SAMN04487993_100974"/>
<gene>
    <name evidence="1" type="ORF">SAMN04487993_100974</name>
</gene>
<dbReference type="AlphaFoldDB" id="A0A1G8N034"/>
<organism evidence="1 2">
    <name type="scientific">Salipiger marinus</name>
    <dbReference type="NCBI Taxonomy" id="555512"/>
    <lineage>
        <taxon>Bacteria</taxon>
        <taxon>Pseudomonadati</taxon>
        <taxon>Pseudomonadota</taxon>
        <taxon>Alphaproteobacteria</taxon>
        <taxon>Rhodobacterales</taxon>
        <taxon>Roseobacteraceae</taxon>
        <taxon>Salipiger</taxon>
    </lineage>
</organism>
<evidence type="ECO:0000313" key="2">
    <source>
        <dbReference type="Proteomes" id="UP000199093"/>
    </source>
</evidence>
<protein>
    <recommendedName>
        <fullName evidence="3">DUF2059 domain-containing protein</fullName>
    </recommendedName>
</protein>
<sequence>MGRARPRVCYALNGDSRTMSLRLVAPVVLICAAAPLSAAPGEALLEAMRVPEIVQVMREEGLDYAQEMGEDLLPGGATRGWRAVVSQVYDTEAMEEVVRGQFIDSFAGTEAGPLLDFFTSEDGQRVVDLEITARRTLIDDDLEASAREAYQALDGTDDPRLEQIEAFVEANDLVEANVVGAMNASYQFYLGLVDGGAFEMTEEEILSEVWAQEEDTRSDTREWLYAFLLVAYRPLSDAVLDEYVALSASPEGRAMNRALFAGFNAMYDEISYGLGLAAAQQMLGEEL</sequence>
<reference evidence="1 2" key="1">
    <citation type="submission" date="2016-10" db="EMBL/GenBank/DDBJ databases">
        <authorList>
            <person name="de Groot N.N."/>
        </authorList>
    </citation>
    <scope>NUCLEOTIDE SEQUENCE [LARGE SCALE GENOMIC DNA]</scope>
    <source>
        <strain evidence="1 2">DSM 26424</strain>
    </source>
</reference>
<evidence type="ECO:0000313" key="1">
    <source>
        <dbReference type="EMBL" id="SDI73599.1"/>
    </source>
</evidence>
<evidence type="ECO:0008006" key="3">
    <source>
        <dbReference type="Google" id="ProtNLM"/>
    </source>
</evidence>
<dbReference type="Proteomes" id="UP000199093">
    <property type="component" value="Unassembled WGS sequence"/>
</dbReference>
<dbReference type="EMBL" id="FNEJ01000009">
    <property type="protein sequence ID" value="SDI73599.1"/>
    <property type="molecule type" value="Genomic_DNA"/>
</dbReference>